<evidence type="ECO:0000313" key="6">
    <source>
        <dbReference type="EMBL" id="SMB89599.1"/>
    </source>
</evidence>
<feature type="region of interest" description="Disordered" evidence="4">
    <location>
        <begin position="127"/>
        <end position="223"/>
    </location>
</feature>
<dbReference type="InterPro" id="IPR027383">
    <property type="entry name" value="Znf_put"/>
</dbReference>
<proteinExistence type="inferred from homology"/>
<organism evidence="6 7">
    <name type="scientific">Thermanaeromonas toyohensis ToBE</name>
    <dbReference type="NCBI Taxonomy" id="698762"/>
    <lineage>
        <taxon>Bacteria</taxon>
        <taxon>Bacillati</taxon>
        <taxon>Bacillota</taxon>
        <taxon>Clostridia</taxon>
        <taxon>Neomoorellales</taxon>
        <taxon>Neomoorellaceae</taxon>
        <taxon>Thermanaeromonas</taxon>
    </lineage>
</organism>
<dbReference type="Gene3D" id="1.10.10.1320">
    <property type="entry name" value="Anti-sigma factor, zinc-finger domain"/>
    <property type="match status" value="1"/>
</dbReference>
<keyword evidence="6" id="KW-0863">Zinc-finger</keyword>
<evidence type="ECO:0000256" key="4">
    <source>
        <dbReference type="SAM" id="MobiDB-lite"/>
    </source>
</evidence>
<name>A0A1W1V845_9FIRM</name>
<dbReference type="STRING" id="698762.SAMN00808754_0183"/>
<keyword evidence="6" id="KW-0479">Metal-binding</keyword>
<evidence type="ECO:0000256" key="2">
    <source>
        <dbReference type="ARBA" id="ARBA00024438"/>
    </source>
</evidence>
<keyword evidence="7" id="KW-1185">Reference proteome</keyword>
<sequence length="379" mass="40671">MNCQEARRLFSLHLDNYLSPKEEAEVLAHVGLCPACYEELTGLKTLLEALRSLPGFTPLAPAGLVAGVMARLKEIEGHRPYLSGWKRWVAAAGVALTLAGSSLAYAARGWVPAKILAALNPLPQVGQVESEASGPKPDLNSGISFKEQEGNTTPSGVVDSKGDQDYKAPGEKAQSLPKENREKFSLGEDKGRESVPGPEERSSSPGLKPGPSRQGTPPEPQAVAQGQNLLPVTFLNKERKINSTFLKVAADDMEKALAAALKAGTGVGAAFEIVAVQNTGNSVRAGIRFTVTPQKASSLVESLSKLGTLLDKREESEDITARFSATLEQYREAVAKANAASTEKEREELISQAEFLEKQLSILDKEAGEQVIMLWLEKK</sequence>
<keyword evidence="6" id="KW-0862">Zinc</keyword>
<feature type="compositionally biased region" description="Basic and acidic residues" evidence="4">
    <location>
        <begin position="160"/>
        <end position="170"/>
    </location>
</feature>
<feature type="compositionally biased region" description="Basic and acidic residues" evidence="4">
    <location>
        <begin position="178"/>
        <end position="202"/>
    </location>
</feature>
<feature type="coiled-coil region" evidence="3">
    <location>
        <begin position="327"/>
        <end position="366"/>
    </location>
</feature>
<protein>
    <recommendedName>
        <fullName evidence="2">Anti-sigma-W factor RsiW</fullName>
    </recommendedName>
</protein>
<dbReference type="GO" id="GO:0008270">
    <property type="term" value="F:zinc ion binding"/>
    <property type="evidence" value="ECO:0007669"/>
    <property type="project" value="UniProtKB-KW"/>
</dbReference>
<evidence type="ECO:0000256" key="3">
    <source>
        <dbReference type="SAM" id="Coils"/>
    </source>
</evidence>
<dbReference type="Proteomes" id="UP000192569">
    <property type="component" value="Chromosome I"/>
</dbReference>
<keyword evidence="3" id="KW-0175">Coiled coil</keyword>
<evidence type="ECO:0000259" key="5">
    <source>
        <dbReference type="Pfam" id="PF13490"/>
    </source>
</evidence>
<dbReference type="AlphaFoldDB" id="A0A1W1V845"/>
<dbReference type="InterPro" id="IPR041916">
    <property type="entry name" value="Anti_sigma_zinc_sf"/>
</dbReference>
<evidence type="ECO:0000313" key="7">
    <source>
        <dbReference type="Proteomes" id="UP000192569"/>
    </source>
</evidence>
<dbReference type="Pfam" id="PF13490">
    <property type="entry name" value="zf-HC2"/>
    <property type="match status" value="1"/>
</dbReference>
<dbReference type="OrthoDB" id="1723545at2"/>
<comment type="similarity">
    <text evidence="1">Belongs to the zinc-associated anti-sigma factor (ZAS) superfamily. Anti-sigma-W factor family.</text>
</comment>
<reference evidence="6 7" key="1">
    <citation type="submission" date="2017-04" db="EMBL/GenBank/DDBJ databases">
        <authorList>
            <person name="Afonso C.L."/>
            <person name="Miller P.J."/>
            <person name="Scott M.A."/>
            <person name="Spackman E."/>
            <person name="Goraichik I."/>
            <person name="Dimitrov K.M."/>
            <person name="Suarez D.L."/>
            <person name="Swayne D.E."/>
        </authorList>
    </citation>
    <scope>NUCLEOTIDE SEQUENCE [LARGE SCALE GENOMIC DNA]</scope>
    <source>
        <strain evidence="6 7">ToBE</strain>
    </source>
</reference>
<accession>A0A1W1V845</accession>
<feature type="domain" description="Putative zinc-finger" evidence="5">
    <location>
        <begin position="3"/>
        <end position="36"/>
    </location>
</feature>
<dbReference type="EMBL" id="LT838272">
    <property type="protein sequence ID" value="SMB89599.1"/>
    <property type="molecule type" value="Genomic_DNA"/>
</dbReference>
<evidence type="ECO:0000256" key="1">
    <source>
        <dbReference type="ARBA" id="ARBA00024353"/>
    </source>
</evidence>
<gene>
    <name evidence="6" type="ORF">SAMN00808754_0183</name>
</gene>
<dbReference type="RefSeq" id="WP_084663138.1">
    <property type="nucleotide sequence ID" value="NZ_LT838272.1"/>
</dbReference>